<gene>
    <name evidence="1" type="ORF">DICVIV_11523</name>
</gene>
<evidence type="ECO:0000313" key="1">
    <source>
        <dbReference type="EMBL" id="KJH42483.1"/>
    </source>
</evidence>
<proteinExistence type="predicted"/>
<protein>
    <submittedName>
        <fullName evidence="1">Uncharacterized protein</fullName>
    </submittedName>
</protein>
<reference evidence="2" key="2">
    <citation type="journal article" date="2016" name="Sci. Rep.">
        <title>Dictyocaulus viviparus genome, variome and transcriptome elucidate lungworm biology and support future intervention.</title>
        <authorList>
            <person name="McNulty S.N."/>
            <person name="Strube C."/>
            <person name="Rosa B.A."/>
            <person name="Martin J.C."/>
            <person name="Tyagi R."/>
            <person name="Choi Y.J."/>
            <person name="Wang Q."/>
            <person name="Hallsworth Pepin K."/>
            <person name="Zhang X."/>
            <person name="Ozersky P."/>
            <person name="Wilson R.K."/>
            <person name="Sternberg P.W."/>
            <person name="Gasser R.B."/>
            <person name="Mitreva M."/>
        </authorList>
    </citation>
    <scope>NUCLEOTIDE SEQUENCE [LARGE SCALE GENOMIC DNA]</scope>
    <source>
        <strain evidence="2">HannoverDv2000</strain>
    </source>
</reference>
<sequence>MFVVGVILRENVAPVLSCRNRLRQKAGEALGRKQPSDTHFHEKLGNFMAKTLNELLDEEGLSGKCHLQEYYSTSSVLRYEDVNDTVYYTSVYLRPSEGLFSAYIRETSTGFQMASGVSRKNPEIQKEECLRGSPYSGICHCNSST</sequence>
<dbReference type="Proteomes" id="UP000053766">
    <property type="component" value="Unassembled WGS sequence"/>
</dbReference>
<accession>A0A0D8XD00</accession>
<dbReference type="AlphaFoldDB" id="A0A0D8XD00"/>
<reference evidence="1 2" key="1">
    <citation type="submission" date="2013-11" db="EMBL/GenBank/DDBJ databases">
        <title>Draft genome of the bovine lungworm Dictyocaulus viviparus.</title>
        <authorList>
            <person name="Mitreva M."/>
        </authorList>
    </citation>
    <scope>NUCLEOTIDE SEQUENCE [LARGE SCALE GENOMIC DNA]</scope>
    <source>
        <strain evidence="1 2">HannoverDv2000</strain>
    </source>
</reference>
<organism evidence="1 2">
    <name type="scientific">Dictyocaulus viviparus</name>
    <name type="common">Bovine lungworm</name>
    <dbReference type="NCBI Taxonomy" id="29172"/>
    <lineage>
        <taxon>Eukaryota</taxon>
        <taxon>Metazoa</taxon>
        <taxon>Ecdysozoa</taxon>
        <taxon>Nematoda</taxon>
        <taxon>Chromadorea</taxon>
        <taxon>Rhabditida</taxon>
        <taxon>Rhabditina</taxon>
        <taxon>Rhabditomorpha</taxon>
        <taxon>Strongyloidea</taxon>
        <taxon>Metastrongylidae</taxon>
        <taxon>Dictyocaulus</taxon>
    </lineage>
</organism>
<name>A0A0D8XD00_DICVI</name>
<evidence type="ECO:0000313" key="2">
    <source>
        <dbReference type="Proteomes" id="UP000053766"/>
    </source>
</evidence>
<dbReference type="EMBL" id="KN716660">
    <property type="protein sequence ID" value="KJH42483.1"/>
    <property type="molecule type" value="Genomic_DNA"/>
</dbReference>
<keyword evidence="2" id="KW-1185">Reference proteome</keyword>